<keyword evidence="3" id="KW-0410">Iron transport</keyword>
<keyword evidence="1" id="KW-0813">Transport</keyword>
<keyword evidence="2" id="KW-1003">Cell membrane</keyword>
<proteinExistence type="predicted"/>
<dbReference type="GO" id="GO:0015408">
    <property type="term" value="F:ABC-type ferric iron transporter activity"/>
    <property type="evidence" value="ECO:0007669"/>
    <property type="project" value="InterPro"/>
</dbReference>
<dbReference type="CDD" id="cd03259">
    <property type="entry name" value="ABC_Carb_Solutes_like"/>
    <property type="match status" value="1"/>
</dbReference>
<dbReference type="FunFam" id="3.40.50.300:FF:000425">
    <property type="entry name" value="Probable ABC transporter, ATP-binding subunit"/>
    <property type="match status" value="1"/>
</dbReference>
<feature type="domain" description="ABC transporter" evidence="9">
    <location>
        <begin position="2"/>
        <end position="230"/>
    </location>
</feature>
<keyword evidence="5 10" id="KW-0067">ATP-binding</keyword>
<accession>A0A9X4IAG2</accession>
<evidence type="ECO:0000313" key="11">
    <source>
        <dbReference type="EMBL" id="WWY03725.1"/>
    </source>
</evidence>
<dbReference type="InterPro" id="IPR017871">
    <property type="entry name" value="ABC_transporter-like_CS"/>
</dbReference>
<dbReference type="GO" id="GO:0016887">
    <property type="term" value="F:ATP hydrolysis activity"/>
    <property type="evidence" value="ECO:0007669"/>
    <property type="project" value="InterPro"/>
</dbReference>
<protein>
    <submittedName>
        <fullName evidence="10">ABC transporter ATP-binding protein</fullName>
    </submittedName>
</protein>
<dbReference type="PANTHER" id="PTHR42781">
    <property type="entry name" value="SPERMIDINE/PUTRESCINE IMPORT ATP-BINDING PROTEIN POTA"/>
    <property type="match status" value="1"/>
</dbReference>
<evidence type="ECO:0000256" key="4">
    <source>
        <dbReference type="ARBA" id="ARBA00022741"/>
    </source>
</evidence>
<dbReference type="PANTHER" id="PTHR42781:SF4">
    <property type="entry name" value="SPERMIDINE_PUTRESCINE IMPORT ATP-BINDING PROTEIN POTA"/>
    <property type="match status" value="1"/>
</dbReference>
<dbReference type="PROSITE" id="PS00211">
    <property type="entry name" value="ABC_TRANSPORTER_1"/>
    <property type="match status" value="1"/>
</dbReference>
<dbReference type="GO" id="GO:0005524">
    <property type="term" value="F:ATP binding"/>
    <property type="evidence" value="ECO:0007669"/>
    <property type="project" value="UniProtKB-KW"/>
</dbReference>
<dbReference type="RefSeq" id="WP_274584582.1">
    <property type="nucleotide sequence ID" value="NZ_CP146598.1"/>
</dbReference>
<evidence type="ECO:0000259" key="9">
    <source>
        <dbReference type="PROSITE" id="PS50893"/>
    </source>
</evidence>
<keyword evidence="4" id="KW-0547">Nucleotide-binding</keyword>
<dbReference type="GO" id="GO:0015697">
    <property type="term" value="P:quaternary ammonium group transport"/>
    <property type="evidence" value="ECO:0007669"/>
    <property type="project" value="UniProtKB-ARBA"/>
</dbReference>
<keyword evidence="8" id="KW-0472">Membrane</keyword>
<dbReference type="InterPro" id="IPR050093">
    <property type="entry name" value="ABC_SmlMolc_Importer"/>
</dbReference>
<dbReference type="PROSITE" id="PS50893">
    <property type="entry name" value="ABC_TRANSPORTER_2"/>
    <property type="match status" value="1"/>
</dbReference>
<evidence type="ECO:0000256" key="6">
    <source>
        <dbReference type="ARBA" id="ARBA00023004"/>
    </source>
</evidence>
<reference evidence="10" key="1">
    <citation type="submission" date="2022-10" db="EMBL/GenBank/DDBJ databases">
        <authorList>
            <person name="Boutroux M."/>
        </authorList>
    </citation>
    <scope>NUCLEOTIDE SEQUENCE</scope>
    <source>
        <strain evidence="10">51.81</strain>
    </source>
</reference>
<keyword evidence="12" id="KW-1185">Reference proteome</keyword>
<sequence length="337" mass="36866">MLTLDRITVAFDNRPVVEQFDFHLAAGETACLLGPSGCGKTTVLRTIAGFETPQNGRIGLNGQDITATAPHKRGIGMVFQDYALFPHLTVAGNIAFGLQHWDKASRQARVAELLNLIGLPQTAARYPHQLSGGQQQRIALARALAPKPGLILLDEPFSNLDSDLRSRLAKEVRQLLKQQQTAAVMVTHDPQEAFAMADRVGIMRQGRLLQYDTPQTLYRRPTSPETAAFLGNGSLIDAVRNPDGSLQCAVGRIDCETDGSTTHWQIFLRPEDLCPNPDGQPCATLLDADFQGSRYLARLQLDSGEPLLAELEELPPVGSRIALCLRHNRPAAFPRHA</sequence>
<dbReference type="InterPro" id="IPR027417">
    <property type="entry name" value="P-loop_NTPase"/>
</dbReference>
<gene>
    <name evidence="10" type="ORF">ORY91_000724</name>
    <name evidence="11" type="ORF">V9W64_03005</name>
</gene>
<name>A0A9X4IAG2_9NEIS</name>
<dbReference type="InterPro" id="IPR003439">
    <property type="entry name" value="ABC_transporter-like_ATP-bd"/>
</dbReference>
<evidence type="ECO:0000256" key="2">
    <source>
        <dbReference type="ARBA" id="ARBA00022475"/>
    </source>
</evidence>
<dbReference type="SUPFAM" id="SSF52540">
    <property type="entry name" value="P-loop containing nucleoside triphosphate hydrolases"/>
    <property type="match status" value="1"/>
</dbReference>
<keyword evidence="7" id="KW-0406">Ion transport</keyword>
<evidence type="ECO:0000256" key="3">
    <source>
        <dbReference type="ARBA" id="ARBA00022496"/>
    </source>
</evidence>
<evidence type="ECO:0000256" key="8">
    <source>
        <dbReference type="ARBA" id="ARBA00023136"/>
    </source>
</evidence>
<evidence type="ECO:0000256" key="1">
    <source>
        <dbReference type="ARBA" id="ARBA00022448"/>
    </source>
</evidence>
<dbReference type="Pfam" id="PF00005">
    <property type="entry name" value="ABC_tran"/>
    <property type="match status" value="1"/>
</dbReference>
<dbReference type="Gene3D" id="3.40.50.300">
    <property type="entry name" value="P-loop containing nucleotide triphosphate hydrolases"/>
    <property type="match status" value="1"/>
</dbReference>
<dbReference type="Proteomes" id="UP001149607">
    <property type="component" value="Chromosome"/>
</dbReference>
<dbReference type="InterPro" id="IPR003593">
    <property type="entry name" value="AAA+_ATPase"/>
</dbReference>
<dbReference type="AlphaFoldDB" id="A0A9X4IAG2"/>
<evidence type="ECO:0000313" key="12">
    <source>
        <dbReference type="Proteomes" id="UP001149607"/>
    </source>
</evidence>
<reference evidence="11" key="2">
    <citation type="submission" date="2024-02" db="EMBL/GenBank/DDBJ databases">
        <title>Neisseria leonii sp. nov.</title>
        <authorList>
            <person name="Boutroux M."/>
            <person name="Favre-Rochex S."/>
            <person name="Gorgette O."/>
            <person name="Touak G."/>
            <person name="Muhle E."/>
            <person name="Chesneau O."/>
            <person name="Clermont D."/>
            <person name="Rahi P."/>
        </authorList>
    </citation>
    <scope>NUCLEOTIDE SEQUENCE</scope>
    <source>
        <strain evidence="11">51.81</strain>
    </source>
</reference>
<evidence type="ECO:0000256" key="5">
    <source>
        <dbReference type="ARBA" id="ARBA00022840"/>
    </source>
</evidence>
<dbReference type="SMART" id="SM00382">
    <property type="entry name" value="AAA"/>
    <property type="match status" value="1"/>
</dbReference>
<dbReference type="EMBL" id="CP146598">
    <property type="protein sequence ID" value="WWY03725.1"/>
    <property type="molecule type" value="Genomic_DNA"/>
</dbReference>
<organism evidence="10">
    <name type="scientific">Neisseria leonii</name>
    <dbReference type="NCBI Taxonomy" id="2995413"/>
    <lineage>
        <taxon>Bacteria</taxon>
        <taxon>Pseudomonadati</taxon>
        <taxon>Pseudomonadota</taxon>
        <taxon>Betaproteobacteria</taxon>
        <taxon>Neisseriales</taxon>
        <taxon>Neisseriaceae</taxon>
        <taxon>Neisseria</taxon>
    </lineage>
</organism>
<dbReference type="InterPro" id="IPR015853">
    <property type="entry name" value="ABC_transpr_FbpC"/>
</dbReference>
<dbReference type="EMBL" id="JAPQFL010000001">
    <property type="protein sequence ID" value="MDD9327339.1"/>
    <property type="molecule type" value="Genomic_DNA"/>
</dbReference>
<evidence type="ECO:0000313" key="10">
    <source>
        <dbReference type="EMBL" id="MDD9327339.1"/>
    </source>
</evidence>
<keyword evidence="6" id="KW-0408">Iron</keyword>
<evidence type="ECO:0000256" key="7">
    <source>
        <dbReference type="ARBA" id="ARBA00023065"/>
    </source>
</evidence>
<dbReference type="GO" id="GO:0016020">
    <property type="term" value="C:membrane"/>
    <property type="evidence" value="ECO:0007669"/>
    <property type="project" value="InterPro"/>
</dbReference>